<reference evidence="7 8" key="1">
    <citation type="submission" date="2016-11" db="EMBL/GenBank/DDBJ databases">
        <authorList>
            <person name="Jaros S."/>
            <person name="Januszkiewicz K."/>
            <person name="Wedrychowicz H."/>
        </authorList>
    </citation>
    <scope>NUCLEOTIDE SEQUENCE [LARGE SCALE GENOMIC DNA]</scope>
    <source>
        <strain evidence="7 8">DSM 3089</strain>
    </source>
</reference>
<dbReference type="InterPro" id="IPR050301">
    <property type="entry name" value="NTE"/>
</dbReference>
<proteinExistence type="predicted"/>
<dbReference type="Gene3D" id="3.40.1090.10">
    <property type="entry name" value="Cytosolic phospholipase A2 catalytic domain"/>
    <property type="match status" value="2"/>
</dbReference>
<dbReference type="Pfam" id="PF01734">
    <property type="entry name" value="Patatin"/>
    <property type="match status" value="1"/>
</dbReference>
<protein>
    <submittedName>
        <fullName evidence="7">NTE family protein</fullName>
    </submittedName>
</protein>
<evidence type="ECO:0000256" key="4">
    <source>
        <dbReference type="PROSITE-ProRule" id="PRU01161"/>
    </source>
</evidence>
<accession>A0A1M5T908</accession>
<feature type="short sequence motif" description="DGA/G" evidence="4">
    <location>
        <begin position="182"/>
        <end position="184"/>
    </location>
</feature>
<dbReference type="PANTHER" id="PTHR14226">
    <property type="entry name" value="NEUROPATHY TARGET ESTERASE/SWISS CHEESE D.MELANOGASTER"/>
    <property type="match status" value="1"/>
</dbReference>
<evidence type="ECO:0000313" key="7">
    <source>
        <dbReference type="EMBL" id="SHH46853.1"/>
    </source>
</evidence>
<keyword evidence="3 4" id="KW-0443">Lipid metabolism</keyword>
<evidence type="ECO:0000256" key="2">
    <source>
        <dbReference type="ARBA" id="ARBA00022963"/>
    </source>
</evidence>
<dbReference type="AlphaFoldDB" id="A0A1M5T908"/>
<gene>
    <name evidence="7" type="ORF">SAMN02745196_00469</name>
</gene>
<dbReference type="GO" id="GO:0016042">
    <property type="term" value="P:lipid catabolic process"/>
    <property type="evidence" value="ECO:0007669"/>
    <property type="project" value="UniProtKB-UniRule"/>
</dbReference>
<dbReference type="InterPro" id="IPR016035">
    <property type="entry name" value="Acyl_Trfase/lysoPLipase"/>
</dbReference>
<dbReference type="Proteomes" id="UP000184526">
    <property type="component" value="Unassembled WGS sequence"/>
</dbReference>
<evidence type="ECO:0000256" key="5">
    <source>
        <dbReference type="SAM" id="Coils"/>
    </source>
</evidence>
<evidence type="ECO:0000256" key="1">
    <source>
        <dbReference type="ARBA" id="ARBA00022801"/>
    </source>
</evidence>
<dbReference type="RefSeq" id="WP_072829661.1">
    <property type="nucleotide sequence ID" value="NZ_FQXP01000003.1"/>
</dbReference>
<feature type="active site" description="Proton acceptor" evidence="4">
    <location>
        <position position="182"/>
    </location>
</feature>
<feature type="short sequence motif" description="GXGXXG" evidence="4">
    <location>
        <begin position="9"/>
        <end position="14"/>
    </location>
</feature>
<feature type="coiled-coil region" evidence="5">
    <location>
        <begin position="275"/>
        <end position="302"/>
    </location>
</feature>
<dbReference type="OrthoDB" id="9770965at2"/>
<name>A0A1M5T908_9CLOT</name>
<feature type="short sequence motif" description="GXSXG" evidence="4">
    <location>
        <begin position="38"/>
        <end position="42"/>
    </location>
</feature>
<dbReference type="CDD" id="cd07209">
    <property type="entry name" value="Pat_hypo_Ecoli_Z1214_like"/>
    <property type="match status" value="1"/>
</dbReference>
<feature type="domain" description="PNPLA" evidence="6">
    <location>
        <begin position="5"/>
        <end position="195"/>
    </location>
</feature>
<keyword evidence="8" id="KW-1185">Reference proteome</keyword>
<keyword evidence="2 4" id="KW-0442">Lipid degradation</keyword>
<dbReference type="GO" id="GO:0016787">
    <property type="term" value="F:hydrolase activity"/>
    <property type="evidence" value="ECO:0007669"/>
    <property type="project" value="UniProtKB-UniRule"/>
</dbReference>
<dbReference type="STRING" id="1121306.SAMN02745196_00469"/>
<feature type="active site" description="Nucleophile" evidence="4">
    <location>
        <position position="40"/>
    </location>
</feature>
<dbReference type="EMBL" id="FQXP01000003">
    <property type="protein sequence ID" value="SHH46853.1"/>
    <property type="molecule type" value="Genomic_DNA"/>
</dbReference>
<dbReference type="PROSITE" id="PS51635">
    <property type="entry name" value="PNPLA"/>
    <property type="match status" value="1"/>
</dbReference>
<dbReference type="SUPFAM" id="SSF52151">
    <property type="entry name" value="FabD/lysophospholipase-like"/>
    <property type="match status" value="1"/>
</dbReference>
<evidence type="ECO:0000259" key="6">
    <source>
        <dbReference type="PROSITE" id="PS51635"/>
    </source>
</evidence>
<dbReference type="PANTHER" id="PTHR14226:SF29">
    <property type="entry name" value="NEUROPATHY TARGET ESTERASE SWS"/>
    <property type="match status" value="1"/>
</dbReference>
<evidence type="ECO:0000256" key="3">
    <source>
        <dbReference type="ARBA" id="ARBA00023098"/>
    </source>
</evidence>
<organism evidence="7 8">
    <name type="scientific">Clostridium collagenovorans DSM 3089</name>
    <dbReference type="NCBI Taxonomy" id="1121306"/>
    <lineage>
        <taxon>Bacteria</taxon>
        <taxon>Bacillati</taxon>
        <taxon>Bacillota</taxon>
        <taxon>Clostridia</taxon>
        <taxon>Eubacteriales</taxon>
        <taxon>Clostridiaceae</taxon>
        <taxon>Clostridium</taxon>
    </lineage>
</organism>
<dbReference type="InterPro" id="IPR002641">
    <property type="entry name" value="PNPLA_dom"/>
</dbReference>
<evidence type="ECO:0000313" key="8">
    <source>
        <dbReference type="Proteomes" id="UP000184526"/>
    </source>
</evidence>
<keyword evidence="5" id="KW-0175">Coiled coil</keyword>
<keyword evidence="1 4" id="KW-0378">Hydrolase</keyword>
<sequence length="310" mass="35402">MKIGLVLAGGGARGAYQVGAWKALKELGIYKYVEVISGTSVGALNAVLFMINNIEFAENIWGEITKEKMLPTNHIELSFREILLKLGMKKAAFIKKYMPRIISGGNISRESLNLIMEKIDFNIVKDNEKTCYVTCTQVPELIPKYFKLNECDLETIKRVLCATSAIPMIYECEKIDEVQYLDGGIVDNVPLQVVYGEHCDIIIIIHLSKESTINKRNFPNTSIIEIIPSIIEEGDFEGTLEFNKDMSKRRMRIGYEDTMSTLMPLMELTRFIDKEKDKEQKIIRKERENSSLENKNNKTIKDFIKGILNK</sequence>